<sequence>MAAFLKQPFAVMDMNSIINLFICFALPVVVWLLARPVLLRAQQVNPLRAQLQAFKYSAELFNRLLTDQPKFALPDEDWSIVLGNVEAGNIITMVTNPFCQPCVDTHEVLNNWLDNNLDIQVRIVFTANNDENDIRTPVARHMMALNELPDKGTVKRALHEWYGQKRKNYDDWAKGYPVNLDATKYYKIEKQKEWCDMAEVKATPTLLINGYRLPKEYQLKDIKYLLAQQ</sequence>
<dbReference type="Proteomes" id="UP000297540">
    <property type="component" value="Unassembled WGS sequence"/>
</dbReference>
<dbReference type="Gene3D" id="3.40.30.10">
    <property type="entry name" value="Glutaredoxin"/>
    <property type="match status" value="1"/>
</dbReference>
<proteinExistence type="predicted"/>
<organism evidence="1 2">
    <name type="scientific">Mucilaginibacter psychrotolerans</name>
    <dbReference type="NCBI Taxonomy" id="1524096"/>
    <lineage>
        <taxon>Bacteria</taxon>
        <taxon>Pseudomonadati</taxon>
        <taxon>Bacteroidota</taxon>
        <taxon>Sphingobacteriia</taxon>
        <taxon>Sphingobacteriales</taxon>
        <taxon>Sphingobacteriaceae</taxon>
        <taxon>Mucilaginibacter</taxon>
    </lineage>
</organism>
<evidence type="ECO:0000313" key="1">
    <source>
        <dbReference type="EMBL" id="TFF37320.1"/>
    </source>
</evidence>
<dbReference type="AlphaFoldDB" id="A0A4Y8SFB2"/>
<name>A0A4Y8SFB2_9SPHI</name>
<dbReference type="EMBL" id="SOZE01000011">
    <property type="protein sequence ID" value="TFF37320.1"/>
    <property type="molecule type" value="Genomic_DNA"/>
</dbReference>
<reference evidence="1 2" key="1">
    <citation type="journal article" date="2017" name="Int. J. Syst. Evol. Microbiol.">
        <title>Mucilaginibacterpsychrotolerans sp. nov., isolated from peatlands.</title>
        <authorList>
            <person name="Deng Y."/>
            <person name="Shen L."/>
            <person name="Xu B."/>
            <person name="Liu Y."/>
            <person name="Gu Z."/>
            <person name="Liu H."/>
            <person name="Zhou Y."/>
        </authorList>
    </citation>
    <scope>NUCLEOTIDE SEQUENCE [LARGE SCALE GENOMIC DNA]</scope>
    <source>
        <strain evidence="1 2">NH7-4</strain>
    </source>
</reference>
<dbReference type="SUPFAM" id="SSF52833">
    <property type="entry name" value="Thioredoxin-like"/>
    <property type="match status" value="1"/>
</dbReference>
<accession>A0A4Y8SFB2</accession>
<comment type="caution">
    <text evidence="1">The sequence shown here is derived from an EMBL/GenBank/DDBJ whole genome shotgun (WGS) entry which is preliminary data.</text>
</comment>
<evidence type="ECO:0000313" key="2">
    <source>
        <dbReference type="Proteomes" id="UP000297540"/>
    </source>
</evidence>
<dbReference type="InterPro" id="IPR036249">
    <property type="entry name" value="Thioredoxin-like_sf"/>
</dbReference>
<gene>
    <name evidence="1" type="ORF">E2R66_12870</name>
</gene>
<keyword evidence="2" id="KW-1185">Reference proteome</keyword>
<protein>
    <submittedName>
        <fullName evidence="1">Uncharacterized protein</fullName>
    </submittedName>
</protein>